<keyword evidence="2" id="KW-1185">Reference proteome</keyword>
<gene>
    <name evidence="1" type="ordered locus">RLO149_c010970</name>
</gene>
<accession>F7ZBR2</accession>
<sequence length="104" mass="11301">MTLANYSIDAGALLRARSIAFNAMDTGSDGYGKQAAEEKYADLTKSCVMVLKACSGQQVDGVTYETDIYDGHEALLIYTPKHKIVCIKLGLSSQEFRPTAIFSL</sequence>
<dbReference type="HOGENOM" id="CLU_2248110_0_0_5"/>
<dbReference type="AlphaFoldDB" id="F7ZBR2"/>
<organism evidence="1 2">
    <name type="scientific">Roseobacter litoralis (strain ATCC 49566 / DSM 6996 / JCM 21268 / NBRC 15278 / OCh 149)</name>
    <dbReference type="NCBI Taxonomy" id="391595"/>
    <lineage>
        <taxon>Bacteria</taxon>
        <taxon>Pseudomonadati</taxon>
        <taxon>Pseudomonadota</taxon>
        <taxon>Alphaproteobacteria</taxon>
        <taxon>Rhodobacterales</taxon>
        <taxon>Roseobacteraceae</taxon>
        <taxon>Roseobacter</taxon>
    </lineage>
</organism>
<proteinExistence type="predicted"/>
<protein>
    <submittedName>
        <fullName evidence="1">Uncharacterized protein</fullName>
    </submittedName>
</protein>
<evidence type="ECO:0000313" key="1">
    <source>
        <dbReference type="EMBL" id="AEI93104.1"/>
    </source>
</evidence>
<name>F7ZBR2_ROSLO</name>
<evidence type="ECO:0000313" key="2">
    <source>
        <dbReference type="Proteomes" id="UP000001353"/>
    </source>
</evidence>
<dbReference type="EMBL" id="CP002623">
    <property type="protein sequence ID" value="AEI93104.1"/>
    <property type="molecule type" value="Genomic_DNA"/>
</dbReference>
<dbReference type="Proteomes" id="UP000001353">
    <property type="component" value="Chromosome"/>
</dbReference>
<dbReference type="KEGG" id="rli:RLO149_c010970"/>
<reference evidence="1 2" key="1">
    <citation type="journal article" date="2011" name="BMC Genomics">
        <title>Comparative genome analysis and genome-guided physiological analysis of Roseobacter litoralis.</title>
        <authorList>
            <person name="Kalhoefer D."/>
            <person name="Thole S."/>
            <person name="Voget S."/>
            <person name="Lehmann R."/>
            <person name="Liesegang H."/>
            <person name="Wollher A."/>
            <person name="Daniel R."/>
            <person name="Simon M."/>
            <person name="Brinkhoff T."/>
        </authorList>
    </citation>
    <scope>NUCLEOTIDE SEQUENCE [LARGE SCALE GENOMIC DNA]</scope>
    <source>
        <strain evidence="2">ATCC 49566 / DSM 6996 / JCM 21268 / NBRC 15278 / OCh 149</strain>
    </source>
</reference>